<gene>
    <name evidence="2" type="ORF">JKG68_21585</name>
</gene>
<sequence length="47" mass="4807">MTAALARAQERPPEAGGTSGSPTAQTQGQHVTVILTLVAGEMIEICL</sequence>
<reference evidence="2" key="1">
    <citation type="submission" date="2021-01" db="EMBL/GenBank/DDBJ databases">
        <title>Microvirga sp.</title>
        <authorList>
            <person name="Kim M.K."/>
        </authorList>
    </citation>
    <scope>NUCLEOTIDE SEQUENCE</scope>
    <source>
        <strain evidence="2">5420S-16</strain>
    </source>
</reference>
<organism evidence="2 3">
    <name type="scientific">Microvirga aerilata</name>
    <dbReference type="NCBI Taxonomy" id="670292"/>
    <lineage>
        <taxon>Bacteria</taxon>
        <taxon>Pseudomonadati</taxon>
        <taxon>Pseudomonadota</taxon>
        <taxon>Alphaproteobacteria</taxon>
        <taxon>Hyphomicrobiales</taxon>
        <taxon>Methylobacteriaceae</taxon>
        <taxon>Microvirga</taxon>
    </lineage>
</organism>
<evidence type="ECO:0000313" key="2">
    <source>
        <dbReference type="EMBL" id="MBL0406554.1"/>
    </source>
</evidence>
<dbReference type="AlphaFoldDB" id="A0A936ZL00"/>
<evidence type="ECO:0000313" key="3">
    <source>
        <dbReference type="Proteomes" id="UP000605848"/>
    </source>
</evidence>
<keyword evidence="3" id="KW-1185">Reference proteome</keyword>
<accession>A0A936ZL00</accession>
<name>A0A936ZL00_9HYPH</name>
<evidence type="ECO:0000256" key="1">
    <source>
        <dbReference type="SAM" id="MobiDB-lite"/>
    </source>
</evidence>
<dbReference type="Proteomes" id="UP000605848">
    <property type="component" value="Unassembled WGS sequence"/>
</dbReference>
<dbReference type="EMBL" id="JAEQMY010000044">
    <property type="protein sequence ID" value="MBL0406554.1"/>
    <property type="molecule type" value="Genomic_DNA"/>
</dbReference>
<comment type="caution">
    <text evidence="2">The sequence shown here is derived from an EMBL/GenBank/DDBJ whole genome shotgun (WGS) entry which is preliminary data.</text>
</comment>
<proteinExistence type="predicted"/>
<feature type="region of interest" description="Disordered" evidence="1">
    <location>
        <begin position="1"/>
        <end position="27"/>
    </location>
</feature>
<dbReference type="RefSeq" id="WP_202063423.1">
    <property type="nucleotide sequence ID" value="NZ_JAEQMY010000044.1"/>
</dbReference>
<protein>
    <submittedName>
        <fullName evidence="2">Uncharacterized protein</fullName>
    </submittedName>
</protein>